<evidence type="ECO:0000313" key="5">
    <source>
        <dbReference type="Proteomes" id="UP000266677"/>
    </source>
</evidence>
<dbReference type="OrthoDB" id="1188001at2"/>
<evidence type="ECO:0000259" key="3">
    <source>
        <dbReference type="PROSITE" id="PS51186"/>
    </source>
</evidence>
<comment type="caution">
    <text evidence="4">The sequence shown here is derived from an EMBL/GenBank/DDBJ whole genome shotgun (WGS) entry which is preliminary data.</text>
</comment>
<keyword evidence="1 4" id="KW-0808">Transferase</keyword>
<dbReference type="EMBL" id="QZFU01000006">
    <property type="protein sequence ID" value="RJO80031.1"/>
    <property type="molecule type" value="Genomic_DNA"/>
</dbReference>
<reference evidence="4 5" key="1">
    <citation type="submission" date="2018-09" db="EMBL/GenBank/DDBJ databases">
        <title>YIM PH21274 draft genome.</title>
        <authorList>
            <person name="Miao C."/>
        </authorList>
    </citation>
    <scope>NUCLEOTIDE SEQUENCE [LARGE SCALE GENOMIC DNA]</scope>
    <source>
        <strain evidence="4 5">YIM PH 21724</strain>
    </source>
</reference>
<dbReference type="Pfam" id="PF00583">
    <property type="entry name" value="Acetyltransf_1"/>
    <property type="match status" value="1"/>
</dbReference>
<evidence type="ECO:0000256" key="2">
    <source>
        <dbReference type="ARBA" id="ARBA00023315"/>
    </source>
</evidence>
<sequence>MVAAAPPDTAEIVALRDRLAQWMVERGIQQWLPGEYPEDAVAAEVARGEWFIWRAESGALTAVARLVWRDPDFWGADDAEAGYIHGLMVAPEFRGNDLGARVVRFCAERTRSRGIGVQRLDFASDNPVLRKFYVAQGFREVRQAPLPERFRGNSTVTLMEKLLD</sequence>
<feature type="domain" description="N-acetyltransferase" evidence="3">
    <location>
        <begin position="1"/>
        <end position="164"/>
    </location>
</feature>
<gene>
    <name evidence="4" type="ORF">D5S18_00465</name>
</gene>
<name>A0A3A4KX68_9NOCA</name>
<organism evidence="4 5">
    <name type="scientific">Nocardia panacis</name>
    <dbReference type="NCBI Taxonomy" id="2340916"/>
    <lineage>
        <taxon>Bacteria</taxon>
        <taxon>Bacillati</taxon>
        <taxon>Actinomycetota</taxon>
        <taxon>Actinomycetes</taxon>
        <taxon>Mycobacteriales</taxon>
        <taxon>Nocardiaceae</taxon>
        <taxon>Nocardia</taxon>
    </lineage>
</organism>
<dbReference type="InterPro" id="IPR000182">
    <property type="entry name" value="GNAT_dom"/>
</dbReference>
<dbReference type="PANTHER" id="PTHR43877">
    <property type="entry name" value="AMINOALKYLPHOSPHONATE N-ACETYLTRANSFERASE-RELATED-RELATED"/>
    <property type="match status" value="1"/>
</dbReference>
<dbReference type="PROSITE" id="PS51186">
    <property type="entry name" value="GNAT"/>
    <property type="match status" value="1"/>
</dbReference>
<evidence type="ECO:0000313" key="4">
    <source>
        <dbReference type="EMBL" id="RJO80031.1"/>
    </source>
</evidence>
<protein>
    <submittedName>
        <fullName evidence="4">GNAT family N-acetyltransferase</fullName>
    </submittedName>
</protein>
<evidence type="ECO:0000256" key="1">
    <source>
        <dbReference type="ARBA" id="ARBA00022679"/>
    </source>
</evidence>
<dbReference type="SUPFAM" id="SSF55729">
    <property type="entry name" value="Acyl-CoA N-acyltransferases (Nat)"/>
    <property type="match status" value="1"/>
</dbReference>
<keyword evidence="2" id="KW-0012">Acyltransferase</keyword>
<accession>A0A3A4KX68</accession>
<dbReference type="Proteomes" id="UP000266677">
    <property type="component" value="Unassembled WGS sequence"/>
</dbReference>
<dbReference type="CDD" id="cd04301">
    <property type="entry name" value="NAT_SF"/>
    <property type="match status" value="1"/>
</dbReference>
<dbReference type="InterPro" id="IPR016181">
    <property type="entry name" value="Acyl_CoA_acyltransferase"/>
</dbReference>
<proteinExistence type="predicted"/>
<keyword evidence="5" id="KW-1185">Reference proteome</keyword>
<dbReference type="GO" id="GO:0016747">
    <property type="term" value="F:acyltransferase activity, transferring groups other than amino-acyl groups"/>
    <property type="evidence" value="ECO:0007669"/>
    <property type="project" value="InterPro"/>
</dbReference>
<dbReference type="Gene3D" id="3.40.630.30">
    <property type="match status" value="1"/>
</dbReference>
<dbReference type="AlphaFoldDB" id="A0A3A4KX68"/>
<dbReference type="InterPro" id="IPR050832">
    <property type="entry name" value="Bact_Acetyltransf"/>
</dbReference>